<dbReference type="RefSeq" id="XP_037187927.1">
    <property type="nucleotide sequence ID" value="XM_037342269.1"/>
</dbReference>
<name>A0A8H6AKI0_9HELO</name>
<dbReference type="EMBL" id="JABFCT010000019">
    <property type="protein sequence ID" value="KAF5868978.1"/>
    <property type="molecule type" value="Genomic_DNA"/>
</dbReference>
<organism evidence="1 2">
    <name type="scientific">Botrytis fragariae</name>
    <dbReference type="NCBI Taxonomy" id="1964551"/>
    <lineage>
        <taxon>Eukaryota</taxon>
        <taxon>Fungi</taxon>
        <taxon>Dikarya</taxon>
        <taxon>Ascomycota</taxon>
        <taxon>Pezizomycotina</taxon>
        <taxon>Leotiomycetes</taxon>
        <taxon>Helotiales</taxon>
        <taxon>Sclerotiniaceae</taxon>
        <taxon>Botrytis</taxon>
    </lineage>
</organism>
<gene>
    <name evidence="1" type="ORF">Bfra_011945</name>
</gene>
<proteinExistence type="predicted"/>
<reference evidence="1 2" key="1">
    <citation type="journal article" date="2020" name="Phytopathology">
        <title>A high-quality genome resource of Botrytis fragariae, a new and rapidly spreading fungal pathogen causing strawberry gray mold in the U.S.A.</title>
        <authorList>
            <person name="Wu Y."/>
            <person name="Saski C.A."/>
            <person name="Schnabel G."/>
            <person name="Xiao S."/>
            <person name="Hu M."/>
        </authorList>
    </citation>
    <scope>NUCLEOTIDE SEQUENCE [LARGE SCALE GENOMIC DNA]</scope>
    <source>
        <strain evidence="1 2">BVB16</strain>
    </source>
</reference>
<accession>A0A8H6AKI0</accession>
<protein>
    <submittedName>
        <fullName evidence="1">Uncharacterized protein</fullName>
    </submittedName>
</protein>
<dbReference type="GeneID" id="59265961"/>
<evidence type="ECO:0000313" key="2">
    <source>
        <dbReference type="Proteomes" id="UP000531561"/>
    </source>
</evidence>
<evidence type="ECO:0000313" key="1">
    <source>
        <dbReference type="EMBL" id="KAF5868978.1"/>
    </source>
</evidence>
<comment type="caution">
    <text evidence="1">The sequence shown here is derived from an EMBL/GenBank/DDBJ whole genome shotgun (WGS) entry which is preliminary data.</text>
</comment>
<feature type="non-terminal residue" evidence="1">
    <location>
        <position position="1"/>
    </location>
</feature>
<dbReference type="AlphaFoldDB" id="A0A8H6AKI0"/>
<sequence>IISYTNSRNGSLFPSTYTLVKTQQELARVLQAELIYVFWVILANTAPCSTFSRNQFDTKSGQRDGIFSNSCTAAEDQNHANFDVHIQNI</sequence>
<dbReference type="OrthoDB" id="10396257at2759"/>
<keyword evidence="2" id="KW-1185">Reference proteome</keyword>
<dbReference type="Proteomes" id="UP000531561">
    <property type="component" value="Unassembled WGS sequence"/>
</dbReference>